<dbReference type="RefSeq" id="XP_014476678.1">
    <property type="nucleotide sequence ID" value="XM_014621192.1"/>
</dbReference>
<feature type="transmembrane region" description="Helical" evidence="10">
    <location>
        <begin position="46"/>
        <end position="72"/>
    </location>
</feature>
<keyword evidence="11" id="KW-1185">Reference proteome</keyword>
<dbReference type="AlphaFoldDB" id="A0A6P3XEU0"/>
<reference evidence="12" key="1">
    <citation type="submission" date="2025-08" db="UniProtKB">
        <authorList>
            <consortium name="RefSeq"/>
        </authorList>
    </citation>
    <scope>IDENTIFICATION</scope>
</reference>
<name>A0A6P3XEU0_DINQU</name>
<accession>A0A6P3XEU0</accession>
<keyword evidence="5" id="KW-0999">Mitochondrion inner membrane</keyword>
<dbReference type="KEGG" id="dqu:106745516"/>
<keyword evidence="6 10" id="KW-1133">Transmembrane helix</keyword>
<evidence type="ECO:0000256" key="5">
    <source>
        <dbReference type="ARBA" id="ARBA00022792"/>
    </source>
</evidence>
<dbReference type="Proteomes" id="UP000515204">
    <property type="component" value="Unplaced"/>
</dbReference>
<dbReference type="PANTHER" id="PTHR13141">
    <property type="entry name" value="TRANSMEMBRANE PROTEIN 242"/>
    <property type="match status" value="1"/>
</dbReference>
<dbReference type="GeneID" id="106745516"/>
<protein>
    <recommendedName>
        <fullName evidence="3">Transmembrane protein 242</fullName>
    </recommendedName>
</protein>
<comment type="function">
    <text evidence="9">Scaffold protein that participates in the c-ring assembly of mitochondrial ATP synthase (F(1)F(0) ATP synthase or complex V) by facilitating the membrane insertion and oligomer formation of the subunit c/ATP5MC3. Participates in the incorporation of the c-ring into vestigial complexes. Additionally influences the incorporation of subunits MT-ATP6, MT-ATP8, ATP5MJ, and ATP5MK in the ATP synthase.</text>
</comment>
<evidence type="ECO:0000256" key="9">
    <source>
        <dbReference type="ARBA" id="ARBA00045905"/>
    </source>
</evidence>
<dbReference type="Pfam" id="PF07096">
    <property type="entry name" value="DUF1358"/>
    <property type="match status" value="1"/>
</dbReference>
<feature type="transmembrane region" description="Helical" evidence="10">
    <location>
        <begin position="101"/>
        <end position="121"/>
    </location>
</feature>
<keyword evidence="7" id="KW-0496">Mitochondrion</keyword>
<evidence type="ECO:0000256" key="7">
    <source>
        <dbReference type="ARBA" id="ARBA00023128"/>
    </source>
</evidence>
<gene>
    <name evidence="12" type="primary">LOC106745516</name>
</gene>
<evidence type="ECO:0000256" key="2">
    <source>
        <dbReference type="ARBA" id="ARBA00007570"/>
    </source>
</evidence>
<comment type="subcellular location">
    <subcellularLocation>
        <location evidence="1">Mitochondrion inner membrane</location>
        <topology evidence="1">Multi-pass membrane protein</topology>
    </subcellularLocation>
</comment>
<dbReference type="OrthoDB" id="2378895at2759"/>
<comment type="similarity">
    <text evidence="2">Belongs to the TMEM242 family.</text>
</comment>
<evidence type="ECO:0000256" key="3">
    <source>
        <dbReference type="ARBA" id="ARBA00013934"/>
    </source>
</evidence>
<proteinExistence type="inferred from homology"/>
<keyword evidence="4 10" id="KW-0812">Transmembrane</keyword>
<evidence type="ECO:0000313" key="11">
    <source>
        <dbReference type="Proteomes" id="UP000515204"/>
    </source>
</evidence>
<keyword evidence="8 10" id="KW-0472">Membrane</keyword>
<evidence type="ECO:0000256" key="8">
    <source>
        <dbReference type="ARBA" id="ARBA00023136"/>
    </source>
</evidence>
<evidence type="ECO:0000256" key="4">
    <source>
        <dbReference type="ARBA" id="ARBA00022692"/>
    </source>
</evidence>
<dbReference type="InterPro" id="IPR009792">
    <property type="entry name" value="TMEM242"/>
</dbReference>
<dbReference type="PANTHER" id="PTHR13141:SF4">
    <property type="entry name" value="TRANSMEMBRANE PROTEIN 242"/>
    <property type="match status" value="1"/>
</dbReference>
<evidence type="ECO:0000256" key="6">
    <source>
        <dbReference type="ARBA" id="ARBA00022989"/>
    </source>
</evidence>
<evidence type="ECO:0000256" key="1">
    <source>
        <dbReference type="ARBA" id="ARBA00004448"/>
    </source>
</evidence>
<dbReference type="GO" id="GO:0005743">
    <property type="term" value="C:mitochondrial inner membrane"/>
    <property type="evidence" value="ECO:0007669"/>
    <property type="project" value="UniProtKB-SubCell"/>
</dbReference>
<organism evidence="11 12">
    <name type="scientific">Dinoponera quadriceps</name>
    <name type="common">South American ant</name>
    <dbReference type="NCBI Taxonomy" id="609295"/>
    <lineage>
        <taxon>Eukaryota</taxon>
        <taxon>Metazoa</taxon>
        <taxon>Ecdysozoa</taxon>
        <taxon>Arthropoda</taxon>
        <taxon>Hexapoda</taxon>
        <taxon>Insecta</taxon>
        <taxon>Pterygota</taxon>
        <taxon>Neoptera</taxon>
        <taxon>Endopterygota</taxon>
        <taxon>Hymenoptera</taxon>
        <taxon>Apocrita</taxon>
        <taxon>Aculeata</taxon>
        <taxon>Formicoidea</taxon>
        <taxon>Formicidae</taxon>
        <taxon>Ponerinae</taxon>
        <taxon>Ponerini</taxon>
        <taxon>Dinoponera</taxon>
    </lineage>
</organism>
<sequence>MIIMVNVIRSIIHTHTHTHTYIPCCLYYNTCISTEAVPNIIETINVFIAVVFLSTVTGISALAGFSGAIATARKQDPKYFGKGISSVQGLHETGASLALRALTWGSFYAITGCGLLFYGIWKISGATNAEEFRFKMGSLLPKIPKNNPPQSRTEFEGLRDLLTYISEDWGQRKEE</sequence>
<evidence type="ECO:0000313" key="12">
    <source>
        <dbReference type="RefSeq" id="XP_014476678.1"/>
    </source>
</evidence>
<evidence type="ECO:0000256" key="10">
    <source>
        <dbReference type="SAM" id="Phobius"/>
    </source>
</evidence>